<name>K1URY4_9ZZZZ</name>
<sequence length="102" mass="10811">MVQQHFDIAIIGAGPGGYSTALRAAELGKSVALIERDGRLGGTCLNRGCIPSKALLTAVHSVETIHNAERMGINATLQSIDFGRLRDFRVSTVETMTKGLTG</sequence>
<accession>K1URY4</accession>
<gene>
    <name evidence="10" type="ORF">OBE_01976</name>
</gene>
<keyword evidence="7" id="KW-1015">Disulfide bond</keyword>
<keyword evidence="3" id="KW-0285">Flavoprotein</keyword>
<dbReference type="PANTHER" id="PTHR22912:SF217">
    <property type="entry name" value="DIHYDROLIPOYL DEHYDROGENASE"/>
    <property type="match status" value="1"/>
</dbReference>
<evidence type="ECO:0000256" key="7">
    <source>
        <dbReference type="ARBA" id="ARBA00023157"/>
    </source>
</evidence>
<organism evidence="10">
    <name type="scientific">human gut metagenome</name>
    <dbReference type="NCBI Taxonomy" id="408170"/>
    <lineage>
        <taxon>unclassified sequences</taxon>
        <taxon>metagenomes</taxon>
        <taxon>organismal metagenomes</taxon>
    </lineage>
</organism>
<feature type="domain" description="FAD/NAD(P)-binding" evidence="9">
    <location>
        <begin position="6"/>
        <end position="89"/>
    </location>
</feature>
<evidence type="ECO:0000256" key="2">
    <source>
        <dbReference type="ARBA" id="ARBA00007532"/>
    </source>
</evidence>
<dbReference type="InterPro" id="IPR023753">
    <property type="entry name" value="FAD/NAD-binding_dom"/>
</dbReference>
<comment type="caution">
    <text evidence="10">The sequence shown here is derived from an EMBL/GenBank/DDBJ whole genome shotgun (WGS) entry which is preliminary data.</text>
</comment>
<dbReference type="GO" id="GO:0006103">
    <property type="term" value="P:2-oxoglutarate metabolic process"/>
    <property type="evidence" value="ECO:0007669"/>
    <property type="project" value="TreeGrafter"/>
</dbReference>
<evidence type="ECO:0000256" key="6">
    <source>
        <dbReference type="ARBA" id="ARBA00023027"/>
    </source>
</evidence>
<evidence type="ECO:0000256" key="8">
    <source>
        <dbReference type="ARBA" id="ARBA00023284"/>
    </source>
</evidence>
<evidence type="ECO:0000256" key="5">
    <source>
        <dbReference type="ARBA" id="ARBA00023002"/>
    </source>
</evidence>
<dbReference type="SUPFAM" id="SSF51905">
    <property type="entry name" value="FAD/NAD(P)-binding domain"/>
    <property type="match status" value="1"/>
</dbReference>
<dbReference type="Gene3D" id="3.50.50.60">
    <property type="entry name" value="FAD/NAD(P)-binding domain"/>
    <property type="match status" value="1"/>
</dbReference>
<keyword evidence="4" id="KW-0274">FAD</keyword>
<keyword evidence="6" id="KW-0520">NAD</keyword>
<dbReference type="Pfam" id="PF07992">
    <property type="entry name" value="Pyr_redox_2"/>
    <property type="match status" value="1"/>
</dbReference>
<evidence type="ECO:0000256" key="1">
    <source>
        <dbReference type="ARBA" id="ARBA00001974"/>
    </source>
</evidence>
<dbReference type="EMBL" id="AJWZ01001276">
    <property type="protein sequence ID" value="EKC74256.1"/>
    <property type="molecule type" value="Genomic_DNA"/>
</dbReference>
<keyword evidence="8" id="KW-0676">Redox-active center</keyword>
<comment type="cofactor">
    <cofactor evidence="1">
        <name>FAD</name>
        <dbReference type="ChEBI" id="CHEBI:57692"/>
    </cofactor>
</comment>
<dbReference type="PANTHER" id="PTHR22912">
    <property type="entry name" value="DISULFIDE OXIDOREDUCTASE"/>
    <property type="match status" value="1"/>
</dbReference>
<evidence type="ECO:0000259" key="9">
    <source>
        <dbReference type="Pfam" id="PF07992"/>
    </source>
</evidence>
<dbReference type="InterPro" id="IPR012999">
    <property type="entry name" value="Pyr_OxRdtase_I_AS"/>
</dbReference>
<dbReference type="GO" id="GO:0050660">
    <property type="term" value="F:flavin adenine dinucleotide binding"/>
    <property type="evidence" value="ECO:0007669"/>
    <property type="project" value="TreeGrafter"/>
</dbReference>
<evidence type="ECO:0000313" key="10">
    <source>
        <dbReference type="EMBL" id="EKC74256.1"/>
    </source>
</evidence>
<feature type="non-terminal residue" evidence="10">
    <location>
        <position position="102"/>
    </location>
</feature>
<dbReference type="InterPro" id="IPR036188">
    <property type="entry name" value="FAD/NAD-bd_sf"/>
</dbReference>
<proteinExistence type="inferred from homology"/>
<keyword evidence="5" id="KW-0560">Oxidoreductase</keyword>
<dbReference type="InterPro" id="IPR050151">
    <property type="entry name" value="Class-I_Pyr_Nuc-Dis_Oxidored"/>
</dbReference>
<dbReference type="PROSITE" id="PS00076">
    <property type="entry name" value="PYRIDINE_REDOX_1"/>
    <property type="match status" value="1"/>
</dbReference>
<reference evidence="10" key="1">
    <citation type="journal article" date="2013" name="Environ. Microbiol.">
        <title>Microbiota from the distal guts of lean and obese adolescents exhibit partial functional redundancy besides clear differences in community structure.</title>
        <authorList>
            <person name="Ferrer M."/>
            <person name="Ruiz A."/>
            <person name="Lanza F."/>
            <person name="Haange S.B."/>
            <person name="Oberbach A."/>
            <person name="Till H."/>
            <person name="Bargiela R."/>
            <person name="Campoy C."/>
            <person name="Segura M.T."/>
            <person name="Richter M."/>
            <person name="von Bergen M."/>
            <person name="Seifert J."/>
            <person name="Suarez A."/>
        </authorList>
    </citation>
    <scope>NUCLEOTIDE SEQUENCE</scope>
</reference>
<dbReference type="PRINTS" id="PR00411">
    <property type="entry name" value="PNDRDTASEI"/>
</dbReference>
<evidence type="ECO:0000256" key="4">
    <source>
        <dbReference type="ARBA" id="ARBA00022827"/>
    </source>
</evidence>
<evidence type="ECO:0000256" key="3">
    <source>
        <dbReference type="ARBA" id="ARBA00022630"/>
    </source>
</evidence>
<comment type="similarity">
    <text evidence="2">Belongs to the class-I pyridine nucleotide-disulfide oxidoreductase family.</text>
</comment>
<protein>
    <submittedName>
        <fullName evidence="10">Dihydrolipoamide dehydrogenase</fullName>
    </submittedName>
</protein>
<dbReference type="AlphaFoldDB" id="K1URY4"/>
<dbReference type="GO" id="GO:0004148">
    <property type="term" value="F:dihydrolipoyl dehydrogenase (NADH) activity"/>
    <property type="evidence" value="ECO:0007669"/>
    <property type="project" value="TreeGrafter"/>
</dbReference>